<accession>A0AAD3T1X5</accession>
<organism evidence="2 3">
    <name type="scientific">Nepenthes gracilis</name>
    <name type="common">Slender pitcher plant</name>
    <dbReference type="NCBI Taxonomy" id="150966"/>
    <lineage>
        <taxon>Eukaryota</taxon>
        <taxon>Viridiplantae</taxon>
        <taxon>Streptophyta</taxon>
        <taxon>Embryophyta</taxon>
        <taxon>Tracheophyta</taxon>
        <taxon>Spermatophyta</taxon>
        <taxon>Magnoliopsida</taxon>
        <taxon>eudicotyledons</taxon>
        <taxon>Gunneridae</taxon>
        <taxon>Pentapetalae</taxon>
        <taxon>Caryophyllales</taxon>
        <taxon>Nepenthaceae</taxon>
        <taxon>Nepenthes</taxon>
    </lineage>
</organism>
<dbReference type="EMBL" id="BSYO01000023">
    <property type="protein sequence ID" value="GMH21295.1"/>
    <property type="molecule type" value="Genomic_DNA"/>
</dbReference>
<proteinExistence type="predicted"/>
<feature type="compositionally biased region" description="Polar residues" evidence="1">
    <location>
        <begin position="1"/>
        <end position="23"/>
    </location>
</feature>
<sequence>MQSSITFPRQGNKANGKASSATKQGDRALHEVLSPSETVLVPHAISCAEKKESQIPFFDDSGLESIDRGAIPQNLDPMLGNCALPKSIPEEDRLGALDIPPKVSDLYISYGSANCPSLAHTDQHPLGPASLKAPLDADGLSAAPFPGWQLNPDGAEVSLPENQPTLPPQMSFADPHTSPIDVDDSDVDDLELTPSSIKRISKKLIAGIPCADGILFDANLLHWCCRSAAPDGFCPWCSWPVHISCFWIGLSLLLALDVDNSSATLWDKADAALPVFGCRLYQLLSGLVLLGEVFLCLDGDQLIWSSDMVAIPPAFGMLLQQLKCGICPCWACSWTRSFGLAEDAAGILFADFSAAGYEVNELLPLLMQWLRK</sequence>
<keyword evidence="3" id="KW-1185">Reference proteome</keyword>
<feature type="region of interest" description="Disordered" evidence="1">
    <location>
        <begin position="1"/>
        <end position="28"/>
    </location>
</feature>
<gene>
    <name evidence="2" type="ORF">Nepgr_023137</name>
</gene>
<evidence type="ECO:0000313" key="3">
    <source>
        <dbReference type="Proteomes" id="UP001279734"/>
    </source>
</evidence>
<comment type="caution">
    <text evidence="2">The sequence shown here is derived from an EMBL/GenBank/DDBJ whole genome shotgun (WGS) entry which is preliminary data.</text>
</comment>
<evidence type="ECO:0000313" key="2">
    <source>
        <dbReference type="EMBL" id="GMH21295.1"/>
    </source>
</evidence>
<name>A0AAD3T1X5_NEPGR</name>
<reference evidence="2" key="1">
    <citation type="submission" date="2023-05" db="EMBL/GenBank/DDBJ databases">
        <title>Nepenthes gracilis genome sequencing.</title>
        <authorList>
            <person name="Fukushima K."/>
        </authorList>
    </citation>
    <scope>NUCLEOTIDE SEQUENCE</scope>
    <source>
        <strain evidence="2">SING2019-196</strain>
    </source>
</reference>
<protein>
    <submittedName>
        <fullName evidence="2">Uncharacterized protein</fullName>
    </submittedName>
</protein>
<dbReference type="AlphaFoldDB" id="A0AAD3T1X5"/>
<evidence type="ECO:0000256" key="1">
    <source>
        <dbReference type="SAM" id="MobiDB-lite"/>
    </source>
</evidence>
<dbReference type="Proteomes" id="UP001279734">
    <property type="component" value="Unassembled WGS sequence"/>
</dbReference>